<dbReference type="PANTHER" id="PTHR31945:SF156">
    <property type="entry name" value="BHLH DOMAIN-CONTAINING PROTEIN"/>
    <property type="match status" value="1"/>
</dbReference>
<dbReference type="InterPro" id="IPR011598">
    <property type="entry name" value="bHLH_dom"/>
</dbReference>
<feature type="domain" description="BHLH" evidence="6">
    <location>
        <begin position="131"/>
        <end position="181"/>
    </location>
</feature>
<evidence type="ECO:0000259" key="6">
    <source>
        <dbReference type="PROSITE" id="PS50888"/>
    </source>
</evidence>
<evidence type="ECO:0000313" key="8">
    <source>
        <dbReference type="Proteomes" id="UP001428341"/>
    </source>
</evidence>
<keyword evidence="4" id="KW-0539">Nucleus</keyword>
<keyword evidence="8" id="KW-1185">Reference proteome</keyword>
<dbReference type="SMART" id="SM00353">
    <property type="entry name" value="HLH"/>
    <property type="match status" value="1"/>
</dbReference>
<comment type="caution">
    <text evidence="7">The sequence shown here is derived from an EMBL/GenBank/DDBJ whole genome shotgun (WGS) entry which is preliminary data.</text>
</comment>
<dbReference type="Pfam" id="PF00010">
    <property type="entry name" value="HLH"/>
    <property type="match status" value="1"/>
</dbReference>
<gene>
    <name evidence="7" type="ORF">WN944_027762</name>
</gene>
<dbReference type="PANTHER" id="PTHR31945">
    <property type="entry name" value="TRANSCRIPTION FACTOR SCREAM2-RELATED"/>
    <property type="match status" value="1"/>
</dbReference>
<keyword evidence="2" id="KW-0805">Transcription regulation</keyword>
<dbReference type="GO" id="GO:0043565">
    <property type="term" value="F:sequence-specific DNA binding"/>
    <property type="evidence" value="ECO:0007669"/>
    <property type="project" value="TreeGrafter"/>
</dbReference>
<sequence length="325" mass="36071">MDAFGNPLKQSNDFELHDFIDDQNFDQFIDLIRGENEDPFATFDCRVISGCCDDSSTTPDSHLFDLSAAESTEVTDHNNFVLNSSTLSSLKIGGDVKEGDHYDEDNDGNDASGATRTTTIIDASSKKPKGDHRSRTLISEQKRRGKMKEKLYQLRALVPNITKKMDKASIVGDAVSYVQELQTTAKNLKAEIADLEASSGSSENWKESIENTKNTQIQSNSTNSRKKIIMQMDVFQVEERGFYLKLVSNKGEGVAASLYKALESLTSFNVQNSNLVAESERFVLTFTLNAKDNDQISMQLPNLKLWVANALLNQGFQVLITPLSA</sequence>
<proteinExistence type="predicted"/>
<evidence type="ECO:0000256" key="3">
    <source>
        <dbReference type="ARBA" id="ARBA00023163"/>
    </source>
</evidence>
<keyword evidence="3" id="KW-0804">Transcription</keyword>
<feature type="region of interest" description="Disordered" evidence="5">
    <location>
        <begin position="98"/>
        <end position="137"/>
    </location>
</feature>
<evidence type="ECO:0000256" key="5">
    <source>
        <dbReference type="SAM" id="MobiDB-lite"/>
    </source>
</evidence>
<dbReference type="EMBL" id="JBCGBO010000025">
    <property type="protein sequence ID" value="KAK9175755.1"/>
    <property type="molecule type" value="Genomic_DNA"/>
</dbReference>
<accession>A0AAP0LJ39</accession>
<evidence type="ECO:0000313" key="7">
    <source>
        <dbReference type="EMBL" id="KAK9175755.1"/>
    </source>
</evidence>
<name>A0AAP0LJ39_9ROSI</name>
<protein>
    <recommendedName>
        <fullName evidence="6">BHLH domain-containing protein</fullName>
    </recommendedName>
</protein>
<dbReference type="PROSITE" id="PS50888">
    <property type="entry name" value="BHLH"/>
    <property type="match status" value="1"/>
</dbReference>
<dbReference type="Gene3D" id="4.10.280.10">
    <property type="entry name" value="Helix-loop-helix DNA-binding domain"/>
    <property type="match status" value="1"/>
</dbReference>
<dbReference type="InterPro" id="IPR051358">
    <property type="entry name" value="TF_AMS/ICE1/BHLH6-like"/>
</dbReference>
<dbReference type="SUPFAM" id="SSF47459">
    <property type="entry name" value="HLH, helix-loop-helix DNA-binding domain"/>
    <property type="match status" value="1"/>
</dbReference>
<dbReference type="GO" id="GO:0003700">
    <property type="term" value="F:DNA-binding transcription factor activity"/>
    <property type="evidence" value="ECO:0007669"/>
    <property type="project" value="TreeGrafter"/>
</dbReference>
<evidence type="ECO:0000256" key="2">
    <source>
        <dbReference type="ARBA" id="ARBA00023015"/>
    </source>
</evidence>
<comment type="subcellular location">
    <subcellularLocation>
        <location evidence="1">Nucleus</location>
    </subcellularLocation>
</comment>
<feature type="compositionally biased region" description="Polar residues" evidence="5">
    <location>
        <begin position="112"/>
        <end position="122"/>
    </location>
</feature>
<organism evidence="7 8">
    <name type="scientific">Citrus x changshan-huyou</name>
    <dbReference type="NCBI Taxonomy" id="2935761"/>
    <lineage>
        <taxon>Eukaryota</taxon>
        <taxon>Viridiplantae</taxon>
        <taxon>Streptophyta</taxon>
        <taxon>Embryophyta</taxon>
        <taxon>Tracheophyta</taxon>
        <taxon>Spermatophyta</taxon>
        <taxon>Magnoliopsida</taxon>
        <taxon>eudicotyledons</taxon>
        <taxon>Gunneridae</taxon>
        <taxon>Pentapetalae</taxon>
        <taxon>rosids</taxon>
        <taxon>malvids</taxon>
        <taxon>Sapindales</taxon>
        <taxon>Rutaceae</taxon>
        <taxon>Aurantioideae</taxon>
        <taxon>Citrus</taxon>
    </lineage>
</organism>
<dbReference type="Proteomes" id="UP001428341">
    <property type="component" value="Unassembled WGS sequence"/>
</dbReference>
<evidence type="ECO:0000256" key="4">
    <source>
        <dbReference type="ARBA" id="ARBA00023242"/>
    </source>
</evidence>
<dbReference type="InterPro" id="IPR036638">
    <property type="entry name" value="HLH_DNA-bd_sf"/>
</dbReference>
<dbReference type="AlphaFoldDB" id="A0AAP0LJ39"/>
<reference evidence="7 8" key="1">
    <citation type="submission" date="2024-05" db="EMBL/GenBank/DDBJ databases">
        <title>Haplotype-resolved chromosome-level genome assembly of Huyou (Citrus changshanensis).</title>
        <authorList>
            <person name="Miao C."/>
            <person name="Chen W."/>
            <person name="Wu Y."/>
            <person name="Wang L."/>
            <person name="Zhao S."/>
            <person name="Grierson D."/>
            <person name="Xu C."/>
            <person name="Chen K."/>
        </authorList>
    </citation>
    <scope>NUCLEOTIDE SEQUENCE [LARGE SCALE GENOMIC DNA]</scope>
    <source>
        <strain evidence="7">01-14</strain>
        <tissue evidence="7">Leaf</tissue>
    </source>
</reference>
<dbReference type="GO" id="GO:0046983">
    <property type="term" value="F:protein dimerization activity"/>
    <property type="evidence" value="ECO:0007669"/>
    <property type="project" value="InterPro"/>
</dbReference>
<dbReference type="GO" id="GO:0005634">
    <property type="term" value="C:nucleus"/>
    <property type="evidence" value="ECO:0007669"/>
    <property type="project" value="UniProtKB-SubCell"/>
</dbReference>
<evidence type="ECO:0000256" key="1">
    <source>
        <dbReference type="ARBA" id="ARBA00004123"/>
    </source>
</evidence>